<dbReference type="PANTHER" id="PTHR22761:SF18">
    <property type="entry name" value="SORTING PROTEIN SNF7 FAMILY PROTEIN, PUTATIVE (AFU_ORTHOLOGUE AFUA_2G16692)-RELATED"/>
    <property type="match status" value="1"/>
</dbReference>
<keyword evidence="1" id="KW-0175">Coiled coil</keyword>
<feature type="coiled-coil region" evidence="1">
    <location>
        <begin position="273"/>
        <end position="307"/>
    </location>
</feature>
<dbReference type="EMBL" id="AOKY01000211">
    <property type="protein sequence ID" value="KDB25264.1"/>
    <property type="molecule type" value="Genomic_DNA"/>
</dbReference>
<organism evidence="3 4">
    <name type="scientific">Trichophyton interdigitale (strain MR816)</name>
    <dbReference type="NCBI Taxonomy" id="1215338"/>
    <lineage>
        <taxon>Eukaryota</taxon>
        <taxon>Fungi</taxon>
        <taxon>Dikarya</taxon>
        <taxon>Ascomycota</taxon>
        <taxon>Pezizomycotina</taxon>
        <taxon>Eurotiomycetes</taxon>
        <taxon>Eurotiomycetidae</taxon>
        <taxon>Onygenales</taxon>
        <taxon>Arthrodermataceae</taxon>
        <taxon>Trichophyton</taxon>
    </lineage>
</organism>
<evidence type="ECO:0000313" key="3">
    <source>
        <dbReference type="EMBL" id="KDB25264.1"/>
    </source>
</evidence>
<dbReference type="STRING" id="1215338.A0A059JBV7"/>
<dbReference type="GO" id="GO:0032511">
    <property type="term" value="P:late endosome to vacuole transport via multivesicular body sorting pathway"/>
    <property type="evidence" value="ECO:0007669"/>
    <property type="project" value="TreeGrafter"/>
</dbReference>
<dbReference type="OrthoDB" id="10250120at2759"/>
<dbReference type="GO" id="GO:0006900">
    <property type="term" value="P:vesicle budding from membrane"/>
    <property type="evidence" value="ECO:0007669"/>
    <property type="project" value="TreeGrafter"/>
</dbReference>
<gene>
    <name evidence="3" type="ORF">H109_02895</name>
</gene>
<feature type="compositionally biased region" description="Polar residues" evidence="2">
    <location>
        <begin position="482"/>
        <end position="491"/>
    </location>
</feature>
<feature type="region of interest" description="Disordered" evidence="2">
    <location>
        <begin position="440"/>
        <end position="459"/>
    </location>
</feature>
<dbReference type="InterPro" id="IPR005024">
    <property type="entry name" value="Snf7_fam"/>
</dbReference>
<comment type="caution">
    <text evidence="3">The sequence shown here is derived from an EMBL/GenBank/DDBJ whole genome shotgun (WGS) entry which is preliminary data.</text>
</comment>
<dbReference type="GO" id="GO:0000815">
    <property type="term" value="C:ESCRT III complex"/>
    <property type="evidence" value="ECO:0007669"/>
    <property type="project" value="TreeGrafter"/>
</dbReference>
<dbReference type="Gene3D" id="6.10.140.1230">
    <property type="match status" value="1"/>
</dbReference>
<dbReference type="GO" id="GO:0009898">
    <property type="term" value="C:cytoplasmic side of plasma membrane"/>
    <property type="evidence" value="ECO:0007669"/>
    <property type="project" value="TreeGrafter"/>
</dbReference>
<dbReference type="Pfam" id="PF03357">
    <property type="entry name" value="Snf7"/>
    <property type="match status" value="1"/>
</dbReference>
<dbReference type="OMA" id="NEQMATT"/>
<dbReference type="HOGENOM" id="CLU_021165_2_0_1"/>
<evidence type="ECO:0000256" key="2">
    <source>
        <dbReference type="SAM" id="MobiDB-lite"/>
    </source>
</evidence>
<accession>A0A059JBV7</accession>
<dbReference type="GO" id="GO:0005771">
    <property type="term" value="C:multivesicular body"/>
    <property type="evidence" value="ECO:0007669"/>
    <property type="project" value="TreeGrafter"/>
</dbReference>
<dbReference type="Proteomes" id="UP000024533">
    <property type="component" value="Unassembled WGS sequence"/>
</dbReference>
<protein>
    <recommendedName>
        <fullName evidence="5">SNF7 family protein</fullName>
    </recommendedName>
</protein>
<name>A0A059JBV7_TRIIM</name>
<evidence type="ECO:0000256" key="1">
    <source>
        <dbReference type="SAM" id="Coils"/>
    </source>
</evidence>
<dbReference type="AlphaFoldDB" id="A0A059JBV7"/>
<keyword evidence="4" id="KW-1185">Reference proteome</keyword>
<feature type="region of interest" description="Disordered" evidence="2">
    <location>
        <begin position="470"/>
        <end position="491"/>
    </location>
</feature>
<evidence type="ECO:0000313" key="4">
    <source>
        <dbReference type="Proteomes" id="UP000024533"/>
    </source>
</evidence>
<dbReference type="PANTHER" id="PTHR22761">
    <property type="entry name" value="CHARGED MULTIVESICULAR BODY PROTEIN"/>
    <property type="match status" value="1"/>
</dbReference>
<evidence type="ECO:0008006" key="5">
    <source>
        <dbReference type="Google" id="ProtNLM"/>
    </source>
</evidence>
<reference evidence="3 4" key="1">
    <citation type="submission" date="2014-02" db="EMBL/GenBank/DDBJ databases">
        <title>The Genome Sequence of Trichophyton interdigitale MR816.</title>
        <authorList>
            <consortium name="The Broad Institute Genomics Platform"/>
            <person name="Cuomo C.A."/>
            <person name="White T.C."/>
            <person name="Graser Y."/>
            <person name="Martinez-Rossi N."/>
            <person name="Heitman J."/>
            <person name="Young S.K."/>
            <person name="Zeng Q."/>
            <person name="Gargeya S."/>
            <person name="Abouelleil A."/>
            <person name="Alvarado L."/>
            <person name="Chapman S.B."/>
            <person name="Gainer-Dewar J."/>
            <person name="Goldberg J."/>
            <person name="Griggs A."/>
            <person name="Gujja S."/>
            <person name="Hansen M."/>
            <person name="Howarth C."/>
            <person name="Imamovic A."/>
            <person name="Larimer J."/>
            <person name="Martinez D."/>
            <person name="Murphy C."/>
            <person name="Pearson M.D."/>
            <person name="Persinoti G."/>
            <person name="Poon T."/>
            <person name="Priest M."/>
            <person name="Roberts A.D."/>
            <person name="Saif S."/>
            <person name="Shea T.D."/>
            <person name="Sykes S.N."/>
            <person name="Wortman J."/>
            <person name="Nusbaum C."/>
            <person name="Birren B."/>
        </authorList>
    </citation>
    <scope>NUCLEOTIDE SEQUENCE [LARGE SCALE GENOMIC DNA]</scope>
    <source>
        <strain evidence="3 4">MR816</strain>
    </source>
</reference>
<proteinExistence type="predicted"/>
<sequence length="491" mass="54818">MSELLSYILDHEDAFRKARLPSLYSDFSRQKQTNPDGYNSNVTAWQRALSNAALAGHVSSLSSSSAPKSNSRKDSLSHRNNLLVLRTSNTLMADLETREWGRPLSLQCAIDEALHSGHMMLLDTFLNSQTSPFRSGWLRLPSPPSLSQVVMWGMKQARGVLTGSDIDNLAGTGTLQTSELVLVDNVKQAAGRLVKGVVGHHNSSVDRIYSKEMFMLQFAHIFGEETLLSTTDFNVLLTFLSRDRNIILYDGKTIKFRDASDTTDRITEEDASIASLKATIARLTLQVSTLSEKIKELTANAQSALANKNRILALSSLRLRKLAERNLQQRTDTLWQLEEVYSKVEQAASQVDIVRVMQSSTGVLRQLNSQLGGVDKVEDVVEELRKEMDNVDELGGLINEAGPVIDETELDDELKELEDQEREEREEKEAEETRKRLAELEKKQGVIKTPAAHATDDDLEESIDKLSQMAIGDNQTERTKQSTKALTETIE</sequence>